<dbReference type="OrthoDB" id="6225685at2"/>
<evidence type="ECO:0000256" key="1">
    <source>
        <dbReference type="ARBA" id="ARBA00004613"/>
    </source>
</evidence>
<evidence type="ECO:0000256" key="2">
    <source>
        <dbReference type="ARBA" id="ARBA00022525"/>
    </source>
</evidence>
<dbReference type="GO" id="GO:0005576">
    <property type="term" value="C:extracellular region"/>
    <property type="evidence" value="ECO:0007669"/>
    <property type="project" value="UniProtKB-SubCell"/>
</dbReference>
<keyword evidence="6" id="KW-1133">Transmembrane helix</keyword>
<dbReference type="InterPro" id="IPR028994">
    <property type="entry name" value="Integrin_alpha_N"/>
</dbReference>
<dbReference type="Pfam" id="PF13517">
    <property type="entry name" value="FG-GAP_3"/>
    <property type="match status" value="1"/>
</dbReference>
<dbReference type="RefSeq" id="WP_124801468.1">
    <property type="nucleotide sequence ID" value="NZ_CP034161.1"/>
</dbReference>
<dbReference type="PANTHER" id="PTHR32305">
    <property type="match status" value="1"/>
</dbReference>
<dbReference type="InterPro" id="IPR003284">
    <property type="entry name" value="Sal_SpvB"/>
</dbReference>
<keyword evidence="2" id="KW-0964">Secreted</keyword>
<keyword evidence="6" id="KW-0472">Membrane</keyword>
<dbReference type="Proteomes" id="UP000281810">
    <property type="component" value="Chromosome"/>
</dbReference>
<feature type="compositionally biased region" description="Polar residues" evidence="5">
    <location>
        <begin position="63"/>
        <end position="80"/>
    </location>
</feature>
<evidence type="ECO:0000256" key="6">
    <source>
        <dbReference type="SAM" id="Phobius"/>
    </source>
</evidence>
<evidence type="ECO:0000313" key="8">
    <source>
        <dbReference type="Proteomes" id="UP000281810"/>
    </source>
</evidence>
<evidence type="ECO:0000256" key="4">
    <source>
        <dbReference type="ARBA" id="ARBA00023026"/>
    </source>
</evidence>
<comment type="subcellular location">
    <subcellularLocation>
        <location evidence="1">Secreted</location>
    </subcellularLocation>
</comment>
<feature type="compositionally biased region" description="Polar residues" evidence="5">
    <location>
        <begin position="2197"/>
        <end position="2222"/>
    </location>
</feature>
<feature type="transmembrane region" description="Helical" evidence="6">
    <location>
        <begin position="2048"/>
        <end position="2067"/>
    </location>
</feature>
<keyword evidence="8" id="KW-1185">Reference proteome</keyword>
<dbReference type="SUPFAM" id="SSF69318">
    <property type="entry name" value="Integrin alpha N-terminal domain"/>
    <property type="match status" value="1"/>
</dbReference>
<name>A0A3G8Y147_9FLAO</name>
<dbReference type="InterPro" id="IPR022385">
    <property type="entry name" value="Rhs_assc_core"/>
</dbReference>
<accession>A0A3G8Y147</accession>
<keyword evidence="4" id="KW-0843">Virulence</keyword>
<dbReference type="NCBIfam" id="TIGR01643">
    <property type="entry name" value="YD_repeat_2x"/>
    <property type="match status" value="1"/>
</dbReference>
<dbReference type="InterPro" id="IPR013517">
    <property type="entry name" value="FG-GAP"/>
</dbReference>
<dbReference type="InterPro" id="IPR006530">
    <property type="entry name" value="YD"/>
</dbReference>
<sequence length="2351" mass="261817">MNKLYLFFTTLLSTLFVSQTILNKSENVSRTVSDPNSVILAQGFTANWQTSNPFIAKIGPSSDLPSNPTNSDAGSSNPSGSVGDIVFHDTKGNIEVNGGGQLQYNLPIALPPGIRSVAPQINLTYSSGSGNGIAGYGWSISGITAISRVGKNIDRDGEVKGIQLNYSDYYSFNGQRLILISGEYGKDGAEYVTEKFSNIKIKSKGSLSGLEWQGPEYWEVTFEDGSQAWYGGIASGYSEARTPIDYNIVKWKDSQDNYISYGYIKEASKNVAFISSIQWGGNENVQTSHFNEIKFNYNIARNFKEISFLNGIKLFQDKLLSEIIVSTDVSNSPTIFRKYEVEYEGTNYQYVKKITEKNKDSINNSANPVNFQYTTNATSTIQQNQFFDFNTVKLSGDFDGNGLIDNIVYRNSEALKCTSPSVPYITYFNLGVTSTAYSNCSSAPTGTVPAGYYVYLETPKSFSKNYYLGSENIFENAVPISVLDSQNYLSGEKGFVTYKIDPTTKNMTLYYYLIDNTKSIENINDLRTPTNALLLIRTRVITKNQYDESYTNNGPNPYESQSQTTSLGKLFEYDIEGDGIPEVLIEKKNTYTARYCDNTANLNGNLLPPPGDCNTSTSDSYKYIVVKQDNTTDFYQAHSPGGKFLEGAVQGDFNGDGIIDFGRVNGTSTNTNYTYNTEECYTHPHTQQEICHTVTHTVTVPRFELTTYNIKKSASTNNYEFVENFNARFDGHKDFIQVGDFNGDGKSDLFARANQSGANYIISLNKGNSFESKEYLDKFYDTYTNTGSTSRSYSVAKVVDINNDGKSDILNFYSSVVVNQTIGGGNSSFKIRVDENIGYSEDRIQFLPNAEKPYNSNVAYVFQEILGNFINNSYNNAFSIYGYSQSSNFLSGFWKYEHYVDHQNKKINLIEQGKVTTGIEYRGLHSIYGNYDIVKKEQYPYLELNKISQFKVVYQISQNIPIYNFQNNNFENTIRKQDFRFRGYITHLKGKGTVGFRQTARSSWYTDALINTKVWNGAEIDPLNDGIIIKEWSRKTNAEVEVFPQNISESNTQLLTFKSIDFRIDKLIDGSIVDINNITVQDRSKLVSATVAVKTISKDFQKNVRTESDIDYDWAHYLPLTTQTTINQVATRTSQLLYSHNTSGEGKNYFVGRPLSTSEITTLSSPLNSIQTKEEFTYDDKNLVKTKKLWNRDNTGGFIESYEYDDWGNIIRKEIKQFSAPATTREISKVDRAFYDTKGRFVIKKIDNLNLETLIEYNDWGLVTKETDPSGIVLTNDYDSWGKLIKSKTNLGGTTSYTYEKSNLGDAIVKSFSPDGDTKETFTDKLGQTYKTTTKNFGLNQYTSTITSFDGLGRKSAVSEPFSGQYPTKWNTIVYDDFSRPITATSYTGKIVETTYNDTQRSITITEKNTKNFTYDRFRKQTSDELGNIISTEDLGGIVSFKYNAAGENIEANYGGNIIKTQYDSYGNKSRFEDPSNGIYEYEYKGYFGAISKAKSPKGEKKYTYNNLGQLRTQTENTAGISKDKIINFEYNAKGLITKKHGTSSGRPYINTFTYDSFGRTLSCSEESNGKLFIRKGITYDDRMRIVSYEKSLYSSGILTEVKIENIYDSWSGELYQVKQKDTGKILWELQQVDERGKVKNAKLGAINITNSYDTNGFLNNINHSSSINNGTVLQIGYNFDAIKNELKSRTTGGDFNIIESFQYDDNNRLYNWTDPSTNSFSNNQPRNMYDSKGRITYNDQVGSVKFDNSQKIYQPTSLTLNSLGSTNYNNDLIQSITYNENNDPIFIDGIRGDVGFEYGLTSMRQKVTYGGNFDYDKEGKFTKYYSEDGSYEIIRNNKTGQEKHQIYIGGTPYESNIVYLKDFASEISKFVFLHKDYLGSILAITDDEGIKLEQRHFDAWGNITHLKIANNTTITNKDQIRDYLSNGNLIIDRGYTGHEHFAEVGLIHMNGRLYDPLLRRFLNADENIQDPHNTQNYNKYGYVMNNPMMYADPSGEFIWFVAAIGLFWGSVATGAIIGAGIAVLTYSLGAALSGSKWSVGGALKSMFWGAVGGAVTAGIGSCFSVVQNGAYVASKFAETTLGALVQGGAHAVAQGTLALMQGGTFQQAFLSAALGSLAASGFSKVAGGWSGKAGGQIFFGAIAGGVGAELTGGNFWQGAIIGGVVAGLNHAMHDMDSDLEDDPRKPIKSKRVRTTDGANSLKGSRGGQSIITQENPGNQVGNGKGIFVPSGSQSMVTADMTYYNDGTVDINMTTQAARMNTTGSYIANYDIVGPSGKIISSGILLDKGLGINARMDYSVFTQRGSAAVLSTATFRNIPMNSTIRVNIGLTYKIPMGSIGAMQTHHKINVR</sequence>
<dbReference type="Gene3D" id="2.180.10.10">
    <property type="entry name" value="RHS repeat-associated core"/>
    <property type="match status" value="2"/>
</dbReference>
<feature type="region of interest" description="Disordered" evidence="5">
    <location>
        <begin position="59"/>
        <end position="82"/>
    </location>
</feature>
<gene>
    <name evidence="7" type="ORF">EIB74_04110</name>
</gene>
<dbReference type="NCBIfam" id="TIGR03696">
    <property type="entry name" value="Rhs_assc_core"/>
    <property type="match status" value="1"/>
</dbReference>
<proteinExistence type="predicted"/>
<protein>
    <submittedName>
        <fullName evidence="7">Type IV secretion protein Rhs</fullName>
    </submittedName>
</protein>
<dbReference type="PANTHER" id="PTHR32305:SF17">
    <property type="entry name" value="TRNA NUCLEASE WAPA"/>
    <property type="match status" value="1"/>
</dbReference>
<evidence type="ECO:0000313" key="7">
    <source>
        <dbReference type="EMBL" id="AZI39192.1"/>
    </source>
</evidence>
<dbReference type="Pfam" id="PF03534">
    <property type="entry name" value="SpvB"/>
    <property type="match status" value="1"/>
</dbReference>
<keyword evidence="3" id="KW-0732">Signal</keyword>
<dbReference type="InterPro" id="IPR050708">
    <property type="entry name" value="T6SS_VgrG/RHS"/>
</dbReference>
<dbReference type="EMBL" id="CP034161">
    <property type="protein sequence ID" value="AZI39192.1"/>
    <property type="molecule type" value="Genomic_DNA"/>
</dbReference>
<evidence type="ECO:0000256" key="5">
    <source>
        <dbReference type="SAM" id="MobiDB-lite"/>
    </source>
</evidence>
<feature type="transmembrane region" description="Helical" evidence="6">
    <location>
        <begin position="1998"/>
        <end position="2027"/>
    </location>
</feature>
<feature type="region of interest" description="Disordered" evidence="5">
    <location>
        <begin position="2177"/>
        <end position="2223"/>
    </location>
</feature>
<evidence type="ECO:0000256" key="3">
    <source>
        <dbReference type="ARBA" id="ARBA00022729"/>
    </source>
</evidence>
<keyword evidence="6" id="KW-0812">Transmembrane</keyword>
<organism evidence="7 8">
    <name type="scientific">Epilithonimonas vandammei</name>
    <dbReference type="NCBI Taxonomy" id="2487072"/>
    <lineage>
        <taxon>Bacteria</taxon>
        <taxon>Pseudomonadati</taxon>
        <taxon>Bacteroidota</taxon>
        <taxon>Flavobacteriia</taxon>
        <taxon>Flavobacteriales</taxon>
        <taxon>Weeksellaceae</taxon>
        <taxon>Chryseobacterium group</taxon>
        <taxon>Epilithonimonas</taxon>
    </lineage>
</organism>
<reference evidence="8" key="1">
    <citation type="submission" date="2018-11" db="EMBL/GenBank/DDBJ databases">
        <title>Proposal to divide the Flavobacteriaceae and reorganize its genera based on Amino Acid Identity values calculated from whole genome sequences.</title>
        <authorList>
            <person name="Nicholson A.C."/>
            <person name="Gulvik C.A."/>
            <person name="Whitney A.M."/>
            <person name="Humrighouse B.W."/>
            <person name="Bell M."/>
            <person name="Holmes B."/>
            <person name="Steigerwalt A.B."/>
            <person name="Villarma A."/>
            <person name="Sheth M."/>
            <person name="Batra D."/>
            <person name="Pryor J."/>
            <person name="Bernardet J.-F."/>
            <person name="Hugo C."/>
            <person name="Kampfer P."/>
            <person name="Newman J.D."/>
            <person name="McQuiston J.R."/>
        </authorList>
    </citation>
    <scope>NUCLEOTIDE SEQUENCE [LARGE SCALE GENOMIC DNA]</scope>
    <source>
        <strain evidence="8">F5649</strain>
    </source>
</reference>
<dbReference type="GO" id="GO:0005737">
    <property type="term" value="C:cytoplasm"/>
    <property type="evidence" value="ECO:0007669"/>
    <property type="project" value="InterPro"/>
</dbReference>